<protein>
    <recommendedName>
        <fullName evidence="4">Tox-PL domain-containing protein</fullName>
    </recommendedName>
</protein>
<dbReference type="RefSeq" id="WP_382401210.1">
    <property type="nucleotide sequence ID" value="NZ_JBHSWH010000001.1"/>
</dbReference>
<comment type="caution">
    <text evidence="2">The sequence shown here is derived from an EMBL/GenBank/DDBJ whole genome shotgun (WGS) entry which is preliminary data.</text>
</comment>
<name>A0ABW2AFU8_9MICO</name>
<reference evidence="3" key="1">
    <citation type="journal article" date="2019" name="Int. J. Syst. Evol. Microbiol.">
        <title>The Global Catalogue of Microorganisms (GCM) 10K type strain sequencing project: providing services to taxonomists for standard genome sequencing and annotation.</title>
        <authorList>
            <consortium name="The Broad Institute Genomics Platform"/>
            <consortium name="The Broad Institute Genome Sequencing Center for Infectious Disease"/>
            <person name="Wu L."/>
            <person name="Ma J."/>
        </authorList>
    </citation>
    <scope>NUCLEOTIDE SEQUENCE [LARGE SCALE GENOMIC DNA]</scope>
    <source>
        <strain evidence="3">CCUG 58127</strain>
    </source>
</reference>
<evidence type="ECO:0000313" key="3">
    <source>
        <dbReference type="Proteomes" id="UP001596298"/>
    </source>
</evidence>
<evidence type="ECO:0008006" key="4">
    <source>
        <dbReference type="Google" id="ProtNLM"/>
    </source>
</evidence>
<gene>
    <name evidence="2" type="ORF">ACFQDH_10970</name>
</gene>
<feature type="compositionally biased region" description="Low complexity" evidence="1">
    <location>
        <begin position="84"/>
        <end position="93"/>
    </location>
</feature>
<sequence length="1013" mass="106435">MTEPVRRRTPAPQTTAAPAIPAPAPQPVRPVRGGPVRRFATDAGPTDAGVGPTDAGVGPTDAGAGPAAIPDTAGGVADRPDLSPPGAASGPPAAVAVDGVQLPEDDAGLLALVDGLVQGQGLGAVYRYTELLQSQLAAIDEEITGAHRFADAVANGYHQAAGVPWSEQMFVDRGADRAHLAHVADALERQLQVVLGRYQAFQQLVLQSGLLRLDGNRSALAQWKDYLHTELTPGQLQRQVQTEQQRSTIATATAGPMPSMALEALERQSTMTSARQRGVEDRVARGLIHGGCEYCHEMQHAINTDYAHPDLADGSTSPAQLFRQYASAEGGNPTPLPGFLTATPQTGIDPYAVAPYPRVASELQAIERVRPILRQLGPDGFKVIDIDTGYAGLDYTQLLTTLDSAIETRRTNFALLQNEIRTGHVDFLVLRPVLRELLPLADPTVHALIEQRIAQEASDSAVESIIIGVATVAALLLTIFPPTAPLGLALDVALGTYGIVSGIEQYQQGELLSLGVGSSVLDAEQQEAAHALMTMGALNIVLSAVGIGMAGLGAVRMIRSGTGATAVLEGAQAQAGGTRITISELNSSNPRALVVAEDGTVIADQSLTELSLLEGPATPGAGRSGQNVLVVGAETEGEFAYAEQVAGAGQPVTVVNPTRTPQSEAFAARGGNFVEAPIESLPAEPAYTMIREDFPFPLGRVLAPTEQFAAARLARLTPGGRWVVITESSEFATTLEAAASRQGARVTVREVPAAHEGAPASGWPRDPQRFVLIIENGPTTYTPGVPPATSSPALLSGEVLAPGGVLRPPADVLDAAIDALDAENPFSLGIGQRRAAQIESGARDFALDRPVGFDIDEPLPVGGDASPARAVQRAMDPHNRQLLDPATNQLTKYLGVSPETVLRSRMSLAPVSVVDNPNVLFTRRFDEITEMAEIFDEATRRVQNIRSLAPGAIKTRINANIRQIIGEGLTPAGARVRDALRTLGYEYVPGRGIVAVRGLTPFVPMTPLPPAVP</sequence>
<evidence type="ECO:0000256" key="1">
    <source>
        <dbReference type="SAM" id="MobiDB-lite"/>
    </source>
</evidence>
<evidence type="ECO:0000313" key="2">
    <source>
        <dbReference type="EMBL" id="MFC6705774.1"/>
    </source>
</evidence>
<dbReference type="Proteomes" id="UP001596298">
    <property type="component" value="Unassembled WGS sequence"/>
</dbReference>
<feature type="compositionally biased region" description="Low complexity" evidence="1">
    <location>
        <begin position="10"/>
        <end position="19"/>
    </location>
</feature>
<proteinExistence type="predicted"/>
<feature type="compositionally biased region" description="Low complexity" evidence="1">
    <location>
        <begin position="29"/>
        <end position="38"/>
    </location>
</feature>
<accession>A0ABW2AFU8</accession>
<feature type="region of interest" description="Disordered" evidence="1">
    <location>
        <begin position="1"/>
        <end position="93"/>
    </location>
</feature>
<dbReference type="EMBL" id="JBHSWH010000001">
    <property type="protein sequence ID" value="MFC6705774.1"/>
    <property type="molecule type" value="Genomic_DNA"/>
</dbReference>
<keyword evidence="3" id="KW-1185">Reference proteome</keyword>
<organism evidence="2 3">
    <name type="scientific">Flexivirga alba</name>
    <dbReference type="NCBI Taxonomy" id="702742"/>
    <lineage>
        <taxon>Bacteria</taxon>
        <taxon>Bacillati</taxon>
        <taxon>Actinomycetota</taxon>
        <taxon>Actinomycetes</taxon>
        <taxon>Micrococcales</taxon>
        <taxon>Dermacoccaceae</taxon>
        <taxon>Flexivirga</taxon>
    </lineage>
</organism>